<evidence type="ECO:0000313" key="3">
    <source>
        <dbReference type="EMBL" id="ASA22312.1"/>
    </source>
</evidence>
<evidence type="ECO:0000256" key="2">
    <source>
        <dbReference type="SAM" id="SignalP"/>
    </source>
</evidence>
<proteinExistence type="predicted"/>
<feature type="chain" id="PRO_5016298936" description="2,' 3'-cyclic nucleotide 2'-phosphodiesterase" evidence="2">
    <location>
        <begin position="23"/>
        <end position="175"/>
    </location>
</feature>
<protein>
    <recommendedName>
        <fullName evidence="5">2,' 3'-cyclic nucleotide 2'-phosphodiesterase</fullName>
    </recommendedName>
</protein>
<evidence type="ECO:0008006" key="5">
    <source>
        <dbReference type="Google" id="ProtNLM"/>
    </source>
</evidence>
<keyword evidence="4" id="KW-1185">Reference proteome</keyword>
<dbReference type="OrthoDB" id="2663175at2"/>
<dbReference type="RefSeq" id="WP_087916311.1">
    <property type="nucleotide sequence ID" value="NZ_CP021780.1"/>
</dbReference>
<keyword evidence="2" id="KW-0732">Signal</keyword>
<dbReference type="KEGG" id="pdh:B9T62_16875"/>
<evidence type="ECO:0000313" key="4">
    <source>
        <dbReference type="Proteomes" id="UP000249890"/>
    </source>
</evidence>
<sequence>MKKFVSGVIVGALLFAGTSVFADSVGLIGQKVQGLFTIEKAGVKVSDAVIINGSAYAPVRAVADATGSDLKVEGKKIIMLVEGKVPAEVEISRLNISVDLKKQQIKTYQESIADIQSKIAKEEKNIEASTSESNKEIFQFNVNEYTKQITSMQTKLDAANSEIAELQAQINQLQK</sequence>
<feature type="signal peptide" evidence="2">
    <location>
        <begin position="1"/>
        <end position="22"/>
    </location>
</feature>
<dbReference type="AlphaFoldDB" id="A0A2Z2KMD1"/>
<dbReference type="Proteomes" id="UP000249890">
    <property type="component" value="Chromosome"/>
</dbReference>
<name>A0A2Z2KMD1_9BACL</name>
<accession>A0A2Z2KMD1</accession>
<dbReference type="Gene3D" id="1.20.5.340">
    <property type="match status" value="1"/>
</dbReference>
<reference evidence="3 4" key="1">
    <citation type="submission" date="2017-06" db="EMBL/GenBank/DDBJ databases">
        <title>Complete genome sequence of Paenibacillus donghaensis KCTC 13049T isolated from East Sea sediment, South Korea.</title>
        <authorList>
            <person name="Jung B.K."/>
            <person name="Hong S.-J."/>
            <person name="Shin J.-H."/>
        </authorList>
    </citation>
    <scope>NUCLEOTIDE SEQUENCE [LARGE SCALE GENOMIC DNA]</scope>
    <source>
        <strain evidence="3 4">KCTC 13049</strain>
    </source>
</reference>
<keyword evidence="1" id="KW-0175">Coiled coil</keyword>
<organism evidence="3 4">
    <name type="scientific">Paenibacillus donghaensis</name>
    <dbReference type="NCBI Taxonomy" id="414771"/>
    <lineage>
        <taxon>Bacteria</taxon>
        <taxon>Bacillati</taxon>
        <taxon>Bacillota</taxon>
        <taxon>Bacilli</taxon>
        <taxon>Bacillales</taxon>
        <taxon>Paenibacillaceae</taxon>
        <taxon>Paenibacillus</taxon>
    </lineage>
</organism>
<dbReference type="SUPFAM" id="SSF46579">
    <property type="entry name" value="Prefoldin"/>
    <property type="match status" value="1"/>
</dbReference>
<feature type="coiled-coil region" evidence="1">
    <location>
        <begin position="98"/>
        <end position="169"/>
    </location>
</feature>
<dbReference type="EMBL" id="CP021780">
    <property type="protein sequence ID" value="ASA22312.1"/>
    <property type="molecule type" value="Genomic_DNA"/>
</dbReference>
<gene>
    <name evidence="3" type="ORF">B9T62_16875</name>
</gene>
<evidence type="ECO:0000256" key="1">
    <source>
        <dbReference type="SAM" id="Coils"/>
    </source>
</evidence>